<accession>F1L0U8</accession>
<evidence type="ECO:0000313" key="7">
    <source>
        <dbReference type="EMBL" id="ADY43752.1"/>
    </source>
</evidence>
<dbReference type="CDD" id="cd07723">
    <property type="entry name" value="hydroxyacylglutathione_hydrolase_MBL-fold"/>
    <property type="match status" value="1"/>
</dbReference>
<reference evidence="7" key="1">
    <citation type="journal article" date="2011" name="Genome Res.">
        <title>Deep small RNA sequencing from the nematode Ascaris reveals conservation, functional diversification, and novel developmental profiles.</title>
        <authorList>
            <person name="Wang J."/>
            <person name="Czech B."/>
            <person name="Crunk A."/>
            <person name="Wallace A."/>
            <person name="Mitreva M."/>
            <person name="Hannon G.J."/>
            <person name="Davis R.E."/>
        </authorList>
    </citation>
    <scope>NUCLEOTIDE SEQUENCE</scope>
</reference>
<dbReference type="GO" id="GO:0046872">
    <property type="term" value="F:metal ion binding"/>
    <property type="evidence" value="ECO:0007669"/>
    <property type="project" value="UniProtKB-KW"/>
</dbReference>
<dbReference type="InterPro" id="IPR001279">
    <property type="entry name" value="Metallo-B-lactamas"/>
</dbReference>
<dbReference type="PANTHER" id="PTHR11935">
    <property type="entry name" value="BETA LACTAMASE DOMAIN"/>
    <property type="match status" value="1"/>
</dbReference>
<dbReference type="SMART" id="SM00849">
    <property type="entry name" value="Lactamase_B"/>
    <property type="match status" value="1"/>
</dbReference>
<dbReference type="AlphaFoldDB" id="F1L0U8"/>
<proteinExistence type="evidence at transcript level"/>
<dbReference type="GO" id="GO:0019243">
    <property type="term" value="P:methylglyoxal catabolic process to D-lactate via S-lactoyl-glutathione"/>
    <property type="evidence" value="ECO:0007669"/>
    <property type="project" value="InterPro"/>
</dbReference>
<keyword evidence="3" id="KW-0479">Metal-binding</keyword>
<dbReference type="InterPro" id="IPR017782">
    <property type="entry name" value="Hydroxyacylglutathione_Hdrlase"/>
</dbReference>
<sequence>MRAPIRYLQKLFYLIRYIIFDILFSMKEHSVTFRCMYILYSSAWIGKWYTKRQLQRAAEKTPNGHSYKKTFHIGEIAITAVAINEDNYSYIVVCESSGDCVLVDVGDTKPVLDSLIEASYTPSAILSTHKHWDHCYGNKEALEKFPHLKIYGSKLDRPHCVNKFVKNGEVIEAGRLRFTAILVPGHTRGHIIYRLHIESGPDCLFTGDFLFVAGIGKMFEGTARRMLRSLLLLDDLPRSTLIFPGHEYSLDNIEFALTLEPSNAALLAMKRLVHDRRAHRLPSVPTTLDDEFAYNPFLRTDKQVLTNALRGLGYEVPDLAAQRSMNNEGNVNSKRNIVGEETAEKTSKLESEEGVVQEEINNEVCMVVEEVPEVTEIIENDEICGGSSKTAIGVIHVEVDESSGTNEEMTVEGIEENKLAVEEGKMNLKNSYTFRERVAVLRFLRLAKDAYAKSKEKLATEACKEET</sequence>
<dbReference type="Pfam" id="PF00753">
    <property type="entry name" value="Lactamase_B"/>
    <property type="match status" value="1"/>
</dbReference>
<dbReference type="SUPFAM" id="SSF56281">
    <property type="entry name" value="Metallo-hydrolase/oxidoreductase"/>
    <property type="match status" value="1"/>
</dbReference>
<dbReference type="InterPro" id="IPR032282">
    <property type="entry name" value="HAGH_C"/>
</dbReference>
<dbReference type="InterPro" id="IPR036866">
    <property type="entry name" value="RibonucZ/Hydroxyglut_hydro"/>
</dbReference>
<dbReference type="PANTHER" id="PTHR11935:SF116">
    <property type="entry name" value="HYDROLASE PNKD-RELATED"/>
    <property type="match status" value="1"/>
</dbReference>
<evidence type="ECO:0000259" key="6">
    <source>
        <dbReference type="SMART" id="SM00849"/>
    </source>
</evidence>
<dbReference type="NCBIfam" id="TIGR03413">
    <property type="entry name" value="GSH_gloB"/>
    <property type="match status" value="1"/>
</dbReference>
<keyword evidence="5" id="KW-0862">Zinc</keyword>
<feature type="domain" description="Metallo-beta-lactamase" evidence="6">
    <location>
        <begin position="86"/>
        <end position="246"/>
    </location>
</feature>
<evidence type="ECO:0000256" key="5">
    <source>
        <dbReference type="ARBA" id="ARBA00022833"/>
    </source>
</evidence>
<evidence type="ECO:0000256" key="2">
    <source>
        <dbReference type="ARBA" id="ARBA00006759"/>
    </source>
</evidence>
<name>F1L0U8_ASCSU</name>
<organism evidence="7">
    <name type="scientific">Ascaris suum</name>
    <name type="common">Pig roundworm</name>
    <name type="synonym">Ascaris lumbricoides</name>
    <dbReference type="NCBI Taxonomy" id="6253"/>
    <lineage>
        <taxon>Eukaryota</taxon>
        <taxon>Metazoa</taxon>
        <taxon>Ecdysozoa</taxon>
        <taxon>Nematoda</taxon>
        <taxon>Chromadorea</taxon>
        <taxon>Rhabditida</taxon>
        <taxon>Spirurina</taxon>
        <taxon>Ascaridomorpha</taxon>
        <taxon>Ascaridoidea</taxon>
        <taxon>Ascarididae</taxon>
        <taxon>Ascaris</taxon>
    </lineage>
</organism>
<dbReference type="Pfam" id="PF16123">
    <property type="entry name" value="HAGH_C"/>
    <property type="match status" value="1"/>
</dbReference>
<comment type="cofactor">
    <cofactor evidence="1">
        <name>Zn(2+)</name>
        <dbReference type="ChEBI" id="CHEBI:29105"/>
    </cofactor>
</comment>
<evidence type="ECO:0000256" key="1">
    <source>
        <dbReference type="ARBA" id="ARBA00001947"/>
    </source>
</evidence>
<dbReference type="InterPro" id="IPR035680">
    <property type="entry name" value="Clx_II_MBL"/>
</dbReference>
<comment type="similarity">
    <text evidence="2">Belongs to the metallo-beta-lactamase superfamily. Glyoxalase II family.</text>
</comment>
<dbReference type="HAMAP" id="MF_01374">
    <property type="entry name" value="Glyoxalase_2"/>
    <property type="match status" value="1"/>
</dbReference>
<keyword evidence="4 7" id="KW-0378">Hydrolase</keyword>
<dbReference type="EMBL" id="JI169243">
    <property type="protein sequence ID" value="ADY43752.1"/>
    <property type="molecule type" value="mRNA"/>
</dbReference>
<protein>
    <submittedName>
        <fullName evidence="7">Hydrolase PNKD</fullName>
    </submittedName>
</protein>
<evidence type="ECO:0000256" key="4">
    <source>
        <dbReference type="ARBA" id="ARBA00022801"/>
    </source>
</evidence>
<dbReference type="Gene3D" id="3.60.15.10">
    <property type="entry name" value="Ribonuclease Z/Hydroxyacylglutathione hydrolase-like"/>
    <property type="match status" value="1"/>
</dbReference>
<evidence type="ECO:0000256" key="3">
    <source>
        <dbReference type="ARBA" id="ARBA00022723"/>
    </source>
</evidence>
<dbReference type="GO" id="GO:0004416">
    <property type="term" value="F:hydroxyacylglutathione hydrolase activity"/>
    <property type="evidence" value="ECO:0007669"/>
    <property type="project" value="InterPro"/>
</dbReference>